<dbReference type="EMBL" id="CAJNOH010003655">
    <property type="protein sequence ID" value="CAF1344246.1"/>
    <property type="molecule type" value="Genomic_DNA"/>
</dbReference>
<gene>
    <name evidence="2" type="ORF">JXQ802_LOCUS48015</name>
    <name evidence="1" type="ORF">PYM288_LOCUS32055</name>
</gene>
<comment type="caution">
    <text evidence="2">The sequence shown here is derived from an EMBL/GenBank/DDBJ whole genome shotgun (WGS) entry which is preliminary data.</text>
</comment>
<evidence type="ECO:0000313" key="3">
    <source>
        <dbReference type="Proteomes" id="UP000663870"/>
    </source>
</evidence>
<reference evidence="2" key="1">
    <citation type="submission" date="2021-02" db="EMBL/GenBank/DDBJ databases">
        <authorList>
            <person name="Nowell W R."/>
        </authorList>
    </citation>
    <scope>NUCLEOTIDE SEQUENCE</scope>
</reference>
<dbReference type="Proteomes" id="UP000663870">
    <property type="component" value="Unassembled WGS sequence"/>
</dbReference>
<dbReference type="EMBL" id="CAJNOL010005009">
    <property type="protein sequence ID" value="CAF1598438.1"/>
    <property type="molecule type" value="Genomic_DNA"/>
</dbReference>
<dbReference type="Proteomes" id="UP000663854">
    <property type="component" value="Unassembled WGS sequence"/>
</dbReference>
<evidence type="ECO:0000313" key="1">
    <source>
        <dbReference type="EMBL" id="CAF1344246.1"/>
    </source>
</evidence>
<evidence type="ECO:0000313" key="2">
    <source>
        <dbReference type="EMBL" id="CAF1598438.1"/>
    </source>
</evidence>
<name>A0A816ALF4_9BILA</name>
<protein>
    <submittedName>
        <fullName evidence="2">Uncharacterized protein</fullName>
    </submittedName>
</protein>
<accession>A0A816ALF4</accession>
<organism evidence="2 3">
    <name type="scientific">Rotaria sordida</name>
    <dbReference type="NCBI Taxonomy" id="392033"/>
    <lineage>
        <taxon>Eukaryota</taxon>
        <taxon>Metazoa</taxon>
        <taxon>Spiralia</taxon>
        <taxon>Gnathifera</taxon>
        <taxon>Rotifera</taxon>
        <taxon>Eurotatoria</taxon>
        <taxon>Bdelloidea</taxon>
        <taxon>Philodinida</taxon>
        <taxon>Philodinidae</taxon>
        <taxon>Rotaria</taxon>
    </lineage>
</organism>
<keyword evidence="3" id="KW-1185">Reference proteome</keyword>
<sequence length="96" mass="10518">MWKDIQKHSAFPRESEILLPAARCFEVVACLPQGPDMNIVQLKEIDSPVKLIDLGPQNILPSTGVSGDKSNATTTSVVTNMSTLNIKEHFEGKVLK</sequence>
<proteinExistence type="predicted"/>
<dbReference type="AlphaFoldDB" id="A0A816ALF4"/>